<evidence type="ECO:0000313" key="2">
    <source>
        <dbReference type="Proteomes" id="UP001566132"/>
    </source>
</evidence>
<accession>A0ABD1EN22</accession>
<dbReference type="Proteomes" id="UP001566132">
    <property type="component" value="Unassembled WGS sequence"/>
</dbReference>
<keyword evidence="2" id="KW-1185">Reference proteome</keyword>
<comment type="caution">
    <text evidence="1">The sequence shown here is derived from an EMBL/GenBank/DDBJ whole genome shotgun (WGS) entry which is preliminary data.</text>
</comment>
<gene>
    <name evidence="1" type="ORF">ABEB36_008753</name>
</gene>
<reference evidence="1 2" key="1">
    <citation type="submission" date="2024-05" db="EMBL/GenBank/DDBJ databases">
        <title>Genetic variation in Jamaican populations of the coffee berry borer (Hypothenemus hampei).</title>
        <authorList>
            <person name="Errbii M."/>
            <person name="Myrie A."/>
        </authorList>
    </citation>
    <scope>NUCLEOTIDE SEQUENCE [LARGE SCALE GENOMIC DNA]</scope>
    <source>
        <strain evidence="1">JA-Hopewell-2020-01-JO</strain>
        <tissue evidence="1">Whole body</tissue>
    </source>
</reference>
<organism evidence="1 2">
    <name type="scientific">Hypothenemus hampei</name>
    <name type="common">Coffee berry borer</name>
    <dbReference type="NCBI Taxonomy" id="57062"/>
    <lineage>
        <taxon>Eukaryota</taxon>
        <taxon>Metazoa</taxon>
        <taxon>Ecdysozoa</taxon>
        <taxon>Arthropoda</taxon>
        <taxon>Hexapoda</taxon>
        <taxon>Insecta</taxon>
        <taxon>Pterygota</taxon>
        <taxon>Neoptera</taxon>
        <taxon>Endopterygota</taxon>
        <taxon>Coleoptera</taxon>
        <taxon>Polyphaga</taxon>
        <taxon>Cucujiformia</taxon>
        <taxon>Curculionidae</taxon>
        <taxon>Scolytinae</taxon>
        <taxon>Hypothenemus</taxon>
    </lineage>
</organism>
<evidence type="ECO:0000313" key="1">
    <source>
        <dbReference type="EMBL" id="KAL1497866.1"/>
    </source>
</evidence>
<proteinExistence type="predicted"/>
<protein>
    <submittedName>
        <fullName evidence="1">Uncharacterized protein</fullName>
    </submittedName>
</protein>
<name>A0ABD1EN22_HYPHA</name>
<dbReference type="EMBL" id="JBDJPC010000006">
    <property type="protein sequence ID" value="KAL1497866.1"/>
    <property type="molecule type" value="Genomic_DNA"/>
</dbReference>
<dbReference type="AlphaFoldDB" id="A0ABD1EN22"/>
<sequence>MLAKVFYFLEDVDGNSDLLKDLHMLNDISPPSMQNGDDRSNYKNDNLKILRLQRLFHINPLLEEKPQKIPDLDYSNFILQ</sequence>